<evidence type="ECO:0000256" key="3">
    <source>
        <dbReference type="ARBA" id="ARBA00012925"/>
    </source>
</evidence>
<feature type="region of interest" description="Disordered" evidence="10">
    <location>
        <begin position="285"/>
        <end position="304"/>
    </location>
</feature>
<dbReference type="AlphaFoldDB" id="A0A507BQV7"/>
<feature type="compositionally biased region" description="Polar residues" evidence="10">
    <location>
        <begin position="56"/>
        <end position="74"/>
    </location>
</feature>
<evidence type="ECO:0000256" key="5">
    <source>
        <dbReference type="ARBA" id="ARBA00022833"/>
    </source>
</evidence>
<evidence type="ECO:0000256" key="9">
    <source>
        <dbReference type="RuleBase" id="RU003956"/>
    </source>
</evidence>
<organism evidence="11 12">
    <name type="scientific">Synchytrium microbalum</name>
    <dbReference type="NCBI Taxonomy" id="1806994"/>
    <lineage>
        <taxon>Eukaryota</taxon>
        <taxon>Fungi</taxon>
        <taxon>Fungi incertae sedis</taxon>
        <taxon>Chytridiomycota</taxon>
        <taxon>Chytridiomycota incertae sedis</taxon>
        <taxon>Chytridiomycetes</taxon>
        <taxon>Synchytriales</taxon>
        <taxon>Synchytriaceae</taxon>
        <taxon>Synchytrium</taxon>
    </lineage>
</organism>
<feature type="binding site" evidence="8">
    <location>
        <position position="118"/>
    </location>
    <ligand>
        <name>Zn(2+)</name>
        <dbReference type="ChEBI" id="CHEBI:29105"/>
    </ligand>
</feature>
<dbReference type="PANTHER" id="PTHR11002:SF76">
    <property type="entry name" value="CARBONIC ANHYDRASE"/>
    <property type="match status" value="1"/>
</dbReference>
<dbReference type="OrthoDB" id="10248475at2759"/>
<evidence type="ECO:0000256" key="2">
    <source>
        <dbReference type="ARBA" id="ARBA00006217"/>
    </source>
</evidence>
<dbReference type="InterPro" id="IPR045066">
    <property type="entry name" value="Beta_CA_cladeB"/>
</dbReference>
<accession>A0A507BQV7</accession>
<dbReference type="InterPro" id="IPR001765">
    <property type="entry name" value="Carbonic_anhydrase"/>
</dbReference>
<reference evidence="11 12" key="1">
    <citation type="journal article" date="2019" name="Sci. Rep.">
        <title>Comparative genomics of chytrid fungi reveal insights into the obligate biotrophic and pathogenic lifestyle of Synchytrium endobioticum.</title>
        <authorList>
            <person name="van de Vossenberg B.T.L.H."/>
            <person name="Warris S."/>
            <person name="Nguyen H.D.T."/>
            <person name="van Gent-Pelzer M.P.E."/>
            <person name="Joly D.L."/>
            <person name="van de Geest H.C."/>
            <person name="Bonants P.J.M."/>
            <person name="Smith D.S."/>
            <person name="Levesque C.A."/>
            <person name="van der Lee T.A.J."/>
        </authorList>
    </citation>
    <scope>NUCLEOTIDE SEQUENCE [LARGE SCALE GENOMIC DNA]</scope>
    <source>
        <strain evidence="11 12">JEL517</strain>
    </source>
</reference>
<dbReference type="SMART" id="SM00947">
    <property type="entry name" value="Pro_CA"/>
    <property type="match status" value="1"/>
</dbReference>
<keyword evidence="6 9" id="KW-0456">Lyase</keyword>
<evidence type="ECO:0000256" key="6">
    <source>
        <dbReference type="ARBA" id="ARBA00023239"/>
    </source>
</evidence>
<proteinExistence type="inferred from homology"/>
<keyword evidence="12" id="KW-1185">Reference proteome</keyword>
<dbReference type="InterPro" id="IPR015892">
    <property type="entry name" value="Carbonic_anhydrase_CS"/>
</dbReference>
<comment type="function">
    <text evidence="1 9">Reversible hydration of carbon dioxide.</text>
</comment>
<feature type="binding site" evidence="8">
    <location>
        <position position="180"/>
    </location>
    <ligand>
        <name>Zn(2+)</name>
        <dbReference type="ChEBI" id="CHEBI:29105"/>
    </ligand>
</feature>
<evidence type="ECO:0000313" key="12">
    <source>
        <dbReference type="Proteomes" id="UP000319731"/>
    </source>
</evidence>
<dbReference type="GeneID" id="42005946"/>
<evidence type="ECO:0000256" key="7">
    <source>
        <dbReference type="ARBA" id="ARBA00048348"/>
    </source>
</evidence>
<dbReference type="GO" id="GO:0015976">
    <property type="term" value="P:carbon utilization"/>
    <property type="evidence" value="ECO:0007669"/>
    <property type="project" value="InterPro"/>
</dbReference>
<dbReference type="InterPro" id="IPR036874">
    <property type="entry name" value="Carbonic_anhydrase_sf"/>
</dbReference>
<protein>
    <recommendedName>
        <fullName evidence="3 9">Carbonic anhydrase</fullName>
        <ecNumber evidence="3 9">4.2.1.1</ecNumber>
    </recommendedName>
    <alternativeName>
        <fullName evidence="9">Carbonate dehydratase</fullName>
    </alternativeName>
</protein>
<sequence>MASPLAGDMVTSPSIDSVATQSLDSVADLPDKIVHRPQGVTKKKSFNLLDSDNEESVANPSPTLKQFRSKTQGGRSDMGKLLSGFKKFQKNFFQDNNDLYRKLAGGQNPKTLLVGCCDSRVDPAMITGSDPGDLFIIRNVANLVAPYAPDDGHHGVSAAIEYAVKVLKVENIVVLGHVQCGGIRALMSMKPEEADTTEFIHHWMTIAWRAREKIAKNFANKDLDTQCTYCEHASILVSLENLVTYPFIKERLNSGDLTISGWYFDFITGQLNAYNPESNEFAPLNPDDYSPTTDGESRKSLDAGRNSIDSGKALDGLALAVAATTLGP</sequence>
<dbReference type="SUPFAM" id="SSF53056">
    <property type="entry name" value="beta-carbonic anhydrase, cab"/>
    <property type="match status" value="1"/>
</dbReference>
<keyword evidence="5 8" id="KW-0862">Zinc</keyword>
<dbReference type="PROSITE" id="PS00705">
    <property type="entry name" value="PROK_CO2_ANHYDRASE_2"/>
    <property type="match status" value="1"/>
</dbReference>
<dbReference type="FunFam" id="3.40.1050.10:FF:000003">
    <property type="entry name" value="Carbonic anhydrase"/>
    <property type="match status" value="1"/>
</dbReference>
<dbReference type="GO" id="GO:0008270">
    <property type="term" value="F:zinc ion binding"/>
    <property type="evidence" value="ECO:0007669"/>
    <property type="project" value="UniProtKB-UniRule"/>
</dbReference>
<comment type="caution">
    <text evidence="11">The sequence shown here is derived from an EMBL/GenBank/DDBJ whole genome shotgun (WGS) entry which is preliminary data.</text>
</comment>
<evidence type="ECO:0000256" key="8">
    <source>
        <dbReference type="PIRSR" id="PIRSR601765-1"/>
    </source>
</evidence>
<comment type="similarity">
    <text evidence="2 9">Belongs to the beta-class carbonic anhydrase family.</text>
</comment>
<dbReference type="EC" id="4.2.1.1" evidence="3 9"/>
<comment type="cofactor">
    <cofactor evidence="8">
        <name>Zn(2+)</name>
        <dbReference type="ChEBI" id="CHEBI:29105"/>
    </cofactor>
    <text evidence="8">Binds 1 zinc ion per subunit.</text>
</comment>
<evidence type="ECO:0000256" key="1">
    <source>
        <dbReference type="ARBA" id="ARBA00002904"/>
    </source>
</evidence>
<name>A0A507BQV7_9FUNG</name>
<evidence type="ECO:0000313" key="11">
    <source>
        <dbReference type="EMBL" id="TPX32140.1"/>
    </source>
</evidence>
<evidence type="ECO:0000256" key="4">
    <source>
        <dbReference type="ARBA" id="ARBA00022723"/>
    </source>
</evidence>
<dbReference type="Pfam" id="PF00484">
    <property type="entry name" value="Pro_CA"/>
    <property type="match status" value="1"/>
</dbReference>
<dbReference type="GO" id="GO:0004089">
    <property type="term" value="F:carbonate dehydratase activity"/>
    <property type="evidence" value="ECO:0007669"/>
    <property type="project" value="UniProtKB-UniRule"/>
</dbReference>
<dbReference type="PANTHER" id="PTHR11002">
    <property type="entry name" value="CARBONIC ANHYDRASE"/>
    <property type="match status" value="1"/>
</dbReference>
<gene>
    <name evidence="11" type="primary">NCE103</name>
    <name evidence="11" type="ORF">SmJEL517_g04721</name>
</gene>
<feature type="binding site" evidence="8">
    <location>
        <position position="116"/>
    </location>
    <ligand>
        <name>Zn(2+)</name>
        <dbReference type="ChEBI" id="CHEBI:29105"/>
    </ligand>
</feature>
<dbReference type="Gene3D" id="3.40.1050.10">
    <property type="entry name" value="Carbonic anhydrase"/>
    <property type="match status" value="1"/>
</dbReference>
<dbReference type="Proteomes" id="UP000319731">
    <property type="component" value="Unassembled WGS sequence"/>
</dbReference>
<feature type="binding site" evidence="8">
    <location>
        <position position="177"/>
    </location>
    <ligand>
        <name>Zn(2+)</name>
        <dbReference type="ChEBI" id="CHEBI:29105"/>
    </ligand>
</feature>
<keyword evidence="4 8" id="KW-0479">Metal-binding</keyword>
<feature type="region of interest" description="Disordered" evidence="10">
    <location>
        <begin position="51"/>
        <end position="76"/>
    </location>
</feature>
<dbReference type="CDD" id="cd00884">
    <property type="entry name" value="beta_CA_cladeB"/>
    <property type="match status" value="1"/>
</dbReference>
<dbReference type="STRING" id="1806994.A0A507BQV7"/>
<comment type="catalytic activity">
    <reaction evidence="7 9">
        <text>hydrogencarbonate + H(+) = CO2 + H2O</text>
        <dbReference type="Rhea" id="RHEA:10748"/>
        <dbReference type="ChEBI" id="CHEBI:15377"/>
        <dbReference type="ChEBI" id="CHEBI:15378"/>
        <dbReference type="ChEBI" id="CHEBI:16526"/>
        <dbReference type="ChEBI" id="CHEBI:17544"/>
        <dbReference type="EC" id="4.2.1.1"/>
    </reaction>
</comment>
<dbReference type="EMBL" id="QEAO01000034">
    <property type="protein sequence ID" value="TPX32140.1"/>
    <property type="molecule type" value="Genomic_DNA"/>
</dbReference>
<evidence type="ECO:0000256" key="10">
    <source>
        <dbReference type="SAM" id="MobiDB-lite"/>
    </source>
</evidence>
<dbReference type="RefSeq" id="XP_031023402.1">
    <property type="nucleotide sequence ID" value="XM_031170649.1"/>
</dbReference>